<keyword evidence="3" id="KW-0597">Phosphoprotein</keyword>
<dbReference type="SUPFAM" id="SSF53300">
    <property type="entry name" value="vWA-like"/>
    <property type="match status" value="1"/>
</dbReference>
<keyword evidence="9" id="KW-1185">Reference proteome</keyword>
<dbReference type="InterPro" id="IPR036465">
    <property type="entry name" value="vWFA_dom_sf"/>
</dbReference>
<dbReference type="Pfam" id="PF00092">
    <property type="entry name" value="VWA"/>
    <property type="match status" value="1"/>
</dbReference>
<organism evidence="9 10">
    <name type="scientific">Cyclospora cayetanensis</name>
    <dbReference type="NCBI Taxonomy" id="88456"/>
    <lineage>
        <taxon>Eukaryota</taxon>
        <taxon>Sar</taxon>
        <taxon>Alveolata</taxon>
        <taxon>Apicomplexa</taxon>
        <taxon>Conoidasida</taxon>
        <taxon>Coccidia</taxon>
        <taxon>Eucoccidiorida</taxon>
        <taxon>Eimeriorina</taxon>
        <taxon>Eimeriidae</taxon>
        <taxon>Cyclospora</taxon>
    </lineage>
</organism>
<dbReference type="PANTHER" id="PTHR24020:SF77">
    <property type="entry name" value="VON WILLEBRAND FACTOR A DOMAIN-CONTAINING PROTEIN 1"/>
    <property type="match status" value="1"/>
</dbReference>
<sequence>MGELHAEALESCRRQPDPAVARTASWWRAPAGALDEHWEYQYRHGTMHVGQHRNTFGVAQESAQDQVCTSLLDVFLVIDESGSIGSSNYVKVRAFLADFYLAMPVTPEDVRIGLLTFSTTSKLRWDLSDPRSTDPVLAGESIMSLPSPTGNTYTNLALDMASELLYDTTKGARKDVPKLVMVMTDGVSSRADLTLVSATNLREKGAIIVVLGVGAGVKAKECTSIAGCESETNCTRYLQTDWTKVSEEVSTIIEAACLDLAKDAVCSEWSDYGPCEGECSKEGLQTSTRTEISPQKPGTPPCSTCEAPQGRTCAEQAPGLTRTKSCTMPVCKVDAHCGEFGEWSTWNTTCGTATRRRQRSNYNSPPASGGGLSCLEQNPPKSETEVEIVDKVPCPVQQQPGPWAEWNECTATCGGGSRYRGRVGLPQEGDLYGGETLEAQGIPVRETEVCNENPCPIDANCGDWNDWTDCSRSCGGGSQSRKREPWLDNAQFGGRSCIQQHPEGQSALRTCNAQPCPVDEIVGDWELWGACSERCGPGVQVRHRGQSKQEAMYGGKTIAEQNEELADGEKILLTEQRECENNPCGPCTLPFTEWTDCPVCSGTRSRQTMVIFDFFDGKCTEHTNEVESCENHCPVVPEEGGGGGGTGGSGSGAGGGGGGEAGESSEEEKQETGGFPTAAVAGGIAGGLLVIAAGGGAAYSMAGQGSSPVVEVENEIAPDSSTADIAEQEREALISPGEQTEMWSA</sequence>
<evidence type="ECO:0000256" key="1">
    <source>
        <dbReference type="ARBA" id="ARBA00004613"/>
    </source>
</evidence>
<dbReference type="Gene3D" id="2.20.100.10">
    <property type="entry name" value="Thrombospondin type-1 (TSP1) repeat"/>
    <property type="match status" value="3"/>
</dbReference>
<dbReference type="PROSITE" id="PS50234">
    <property type="entry name" value="VWFA"/>
    <property type="match status" value="1"/>
</dbReference>
<feature type="region of interest" description="Disordered" evidence="7">
    <location>
        <begin position="354"/>
        <end position="382"/>
    </location>
</feature>
<proteinExistence type="predicted"/>
<dbReference type="GeneID" id="34622456"/>
<dbReference type="AlphaFoldDB" id="A0A6P6S0B1"/>
<dbReference type="InterPro" id="IPR050525">
    <property type="entry name" value="ECM_Assembly_Org"/>
</dbReference>
<evidence type="ECO:0000256" key="6">
    <source>
        <dbReference type="ARBA" id="ARBA00023157"/>
    </source>
</evidence>
<evidence type="ECO:0000256" key="3">
    <source>
        <dbReference type="ARBA" id="ARBA00022553"/>
    </source>
</evidence>
<dbReference type="SMART" id="SM00209">
    <property type="entry name" value="TSP1"/>
    <property type="match status" value="6"/>
</dbReference>
<feature type="region of interest" description="Disordered" evidence="7">
    <location>
        <begin position="640"/>
        <end position="677"/>
    </location>
</feature>
<evidence type="ECO:0000256" key="7">
    <source>
        <dbReference type="SAM" id="MobiDB-lite"/>
    </source>
</evidence>
<evidence type="ECO:0000313" key="10">
    <source>
        <dbReference type="RefSeq" id="XP_026192780.1"/>
    </source>
</evidence>
<feature type="compositionally biased region" description="Gly residues" evidence="7">
    <location>
        <begin position="640"/>
        <end position="661"/>
    </location>
</feature>
<evidence type="ECO:0000256" key="5">
    <source>
        <dbReference type="ARBA" id="ARBA00022737"/>
    </source>
</evidence>
<keyword evidence="4" id="KW-0732">Signal</keyword>
<dbReference type="InterPro" id="IPR002035">
    <property type="entry name" value="VWF_A"/>
</dbReference>
<name>A0A6P6S0B1_9EIME</name>
<dbReference type="SUPFAM" id="SSF82895">
    <property type="entry name" value="TSP-1 type 1 repeat"/>
    <property type="match status" value="4"/>
</dbReference>
<dbReference type="Pfam" id="PF00090">
    <property type="entry name" value="TSP_1"/>
    <property type="match status" value="5"/>
</dbReference>
<gene>
    <name evidence="10" type="primary">LOC34622456</name>
</gene>
<dbReference type="Proteomes" id="UP000515125">
    <property type="component" value="Unplaced"/>
</dbReference>
<dbReference type="GO" id="GO:0005576">
    <property type="term" value="C:extracellular region"/>
    <property type="evidence" value="ECO:0007669"/>
    <property type="project" value="UniProtKB-SubCell"/>
</dbReference>
<dbReference type="Gene3D" id="3.40.50.410">
    <property type="entry name" value="von Willebrand factor, type A domain"/>
    <property type="match status" value="1"/>
</dbReference>
<keyword evidence="2" id="KW-0964">Secreted</keyword>
<dbReference type="RefSeq" id="XP_026192780.1">
    <property type="nucleotide sequence ID" value="XM_026336995.1"/>
</dbReference>
<accession>A0A6P6S0B1</accession>
<reference evidence="10" key="1">
    <citation type="submission" date="2025-08" db="UniProtKB">
        <authorList>
            <consortium name="RefSeq"/>
        </authorList>
    </citation>
    <scope>IDENTIFICATION</scope>
</reference>
<dbReference type="PRINTS" id="PR00453">
    <property type="entry name" value="VWFADOMAIN"/>
</dbReference>
<keyword evidence="5" id="KW-0677">Repeat</keyword>
<dbReference type="InterPro" id="IPR036383">
    <property type="entry name" value="TSP1_rpt_sf"/>
</dbReference>
<evidence type="ECO:0000256" key="2">
    <source>
        <dbReference type="ARBA" id="ARBA00022525"/>
    </source>
</evidence>
<dbReference type="PROSITE" id="PS50092">
    <property type="entry name" value="TSP1"/>
    <property type="match status" value="5"/>
</dbReference>
<dbReference type="SMART" id="SM00327">
    <property type="entry name" value="VWA"/>
    <property type="match status" value="1"/>
</dbReference>
<dbReference type="InterPro" id="IPR000884">
    <property type="entry name" value="TSP1_rpt"/>
</dbReference>
<evidence type="ECO:0000256" key="4">
    <source>
        <dbReference type="ARBA" id="ARBA00022729"/>
    </source>
</evidence>
<protein>
    <submittedName>
        <fullName evidence="10">Coadhesin</fullName>
    </submittedName>
</protein>
<feature type="domain" description="VWFA" evidence="8">
    <location>
        <begin position="73"/>
        <end position="252"/>
    </location>
</feature>
<evidence type="ECO:0000313" key="9">
    <source>
        <dbReference type="Proteomes" id="UP000515125"/>
    </source>
</evidence>
<evidence type="ECO:0000259" key="8">
    <source>
        <dbReference type="PROSITE" id="PS50234"/>
    </source>
</evidence>
<dbReference type="OrthoDB" id="372508at2759"/>
<comment type="subcellular location">
    <subcellularLocation>
        <location evidence="1">Secreted</location>
    </subcellularLocation>
</comment>
<keyword evidence="6" id="KW-1015">Disulfide bond</keyword>
<dbReference type="PANTHER" id="PTHR24020">
    <property type="entry name" value="COLLAGEN ALPHA"/>
    <property type="match status" value="1"/>
</dbReference>